<dbReference type="Gene3D" id="3.10.20.370">
    <property type="match status" value="1"/>
</dbReference>
<name>A0AA85J2K0_TRIRE</name>
<evidence type="ECO:0000313" key="9">
    <source>
        <dbReference type="WBParaSite" id="TREG1_14000.1"/>
    </source>
</evidence>
<dbReference type="AlphaFoldDB" id="A0AA85J2K0"/>
<evidence type="ECO:0000256" key="1">
    <source>
        <dbReference type="ARBA" id="ARBA00022679"/>
    </source>
</evidence>
<dbReference type="PANTHER" id="PTHR37984:SF5">
    <property type="entry name" value="PROTEIN NYNRIN-LIKE"/>
    <property type="match status" value="1"/>
</dbReference>
<dbReference type="InterPro" id="IPR043502">
    <property type="entry name" value="DNA/RNA_pol_sf"/>
</dbReference>
<reference evidence="9" key="2">
    <citation type="submission" date="2023-11" db="UniProtKB">
        <authorList>
            <consortium name="WormBaseParasite"/>
        </authorList>
    </citation>
    <scope>IDENTIFICATION</scope>
</reference>
<dbReference type="SUPFAM" id="SSF56672">
    <property type="entry name" value="DNA/RNA polymerases"/>
    <property type="match status" value="1"/>
</dbReference>
<dbReference type="GO" id="GO:0004519">
    <property type="term" value="F:endonuclease activity"/>
    <property type="evidence" value="ECO:0007669"/>
    <property type="project" value="UniProtKB-KW"/>
</dbReference>
<keyword evidence="5" id="KW-0378">Hydrolase</keyword>
<keyword evidence="3" id="KW-0540">Nuclease</keyword>
<dbReference type="CDD" id="cd09274">
    <property type="entry name" value="RNase_HI_RT_Ty3"/>
    <property type="match status" value="1"/>
</dbReference>
<evidence type="ECO:0000256" key="6">
    <source>
        <dbReference type="ARBA" id="ARBA00022918"/>
    </source>
</evidence>
<dbReference type="Pfam" id="PF17917">
    <property type="entry name" value="RT_RNaseH"/>
    <property type="match status" value="1"/>
</dbReference>
<dbReference type="PANTHER" id="PTHR37984">
    <property type="entry name" value="PROTEIN CBG26694"/>
    <property type="match status" value="1"/>
</dbReference>
<feature type="domain" description="Reverse transcriptase RNase H-like" evidence="7">
    <location>
        <begin position="26"/>
        <end position="112"/>
    </location>
</feature>
<keyword evidence="6" id="KW-0695">RNA-directed DNA polymerase</keyword>
<dbReference type="GO" id="GO:0003964">
    <property type="term" value="F:RNA-directed DNA polymerase activity"/>
    <property type="evidence" value="ECO:0007669"/>
    <property type="project" value="UniProtKB-KW"/>
</dbReference>
<evidence type="ECO:0000313" key="8">
    <source>
        <dbReference type="Proteomes" id="UP000050795"/>
    </source>
</evidence>
<sequence length="120" mass="13564">MDTSAIEALEKLKHSLSSETILVRREAPIAIMTDASDVAVGAVLQQFSAGKWQPLSFFSKRLDATQSRYSAFSRELLAVYLAVKHFRHMVEGIPFTINTDHKPLTKAMNEEHDKYSPREL</sequence>
<proteinExistence type="predicted"/>
<organism evidence="8 9">
    <name type="scientific">Trichobilharzia regenti</name>
    <name type="common">Nasal bird schistosome</name>
    <dbReference type="NCBI Taxonomy" id="157069"/>
    <lineage>
        <taxon>Eukaryota</taxon>
        <taxon>Metazoa</taxon>
        <taxon>Spiralia</taxon>
        <taxon>Lophotrochozoa</taxon>
        <taxon>Platyhelminthes</taxon>
        <taxon>Trematoda</taxon>
        <taxon>Digenea</taxon>
        <taxon>Strigeidida</taxon>
        <taxon>Schistosomatoidea</taxon>
        <taxon>Schistosomatidae</taxon>
        <taxon>Trichobilharzia</taxon>
    </lineage>
</organism>
<dbReference type="WBParaSite" id="TREG1_14000.1">
    <property type="protein sequence ID" value="TREG1_14000.1"/>
    <property type="gene ID" value="TREG1_14000"/>
</dbReference>
<keyword evidence="2" id="KW-0548">Nucleotidyltransferase</keyword>
<protein>
    <recommendedName>
        <fullName evidence="7">Reverse transcriptase RNase H-like domain-containing protein</fullName>
    </recommendedName>
</protein>
<evidence type="ECO:0000256" key="4">
    <source>
        <dbReference type="ARBA" id="ARBA00022759"/>
    </source>
</evidence>
<evidence type="ECO:0000259" key="7">
    <source>
        <dbReference type="Pfam" id="PF17917"/>
    </source>
</evidence>
<evidence type="ECO:0000256" key="5">
    <source>
        <dbReference type="ARBA" id="ARBA00022801"/>
    </source>
</evidence>
<keyword evidence="1" id="KW-0808">Transferase</keyword>
<evidence type="ECO:0000256" key="3">
    <source>
        <dbReference type="ARBA" id="ARBA00022722"/>
    </source>
</evidence>
<dbReference type="InterPro" id="IPR041373">
    <property type="entry name" value="RT_RNaseH"/>
</dbReference>
<keyword evidence="8" id="KW-1185">Reference proteome</keyword>
<reference evidence="8" key="1">
    <citation type="submission" date="2022-06" db="EMBL/GenBank/DDBJ databases">
        <authorList>
            <person name="Berger JAMES D."/>
            <person name="Berger JAMES D."/>
        </authorList>
    </citation>
    <scope>NUCLEOTIDE SEQUENCE [LARGE SCALE GENOMIC DNA]</scope>
</reference>
<dbReference type="FunFam" id="3.10.20.370:FF:000001">
    <property type="entry name" value="Retrovirus-related Pol polyprotein from transposon 17.6-like protein"/>
    <property type="match status" value="1"/>
</dbReference>
<keyword evidence="4" id="KW-0255">Endonuclease</keyword>
<dbReference type="GO" id="GO:0016787">
    <property type="term" value="F:hydrolase activity"/>
    <property type="evidence" value="ECO:0007669"/>
    <property type="project" value="UniProtKB-KW"/>
</dbReference>
<dbReference type="InterPro" id="IPR050951">
    <property type="entry name" value="Retrovirus_Pol_polyprotein"/>
</dbReference>
<dbReference type="Proteomes" id="UP000050795">
    <property type="component" value="Unassembled WGS sequence"/>
</dbReference>
<accession>A0AA85J2K0</accession>
<evidence type="ECO:0000256" key="2">
    <source>
        <dbReference type="ARBA" id="ARBA00022695"/>
    </source>
</evidence>